<gene>
    <name evidence="2" type="ORF">rosag_38440</name>
</gene>
<protein>
    <recommendedName>
        <fullName evidence="1">VanZ-like domain-containing protein</fullName>
    </recommendedName>
</protein>
<dbReference type="InterPro" id="IPR006976">
    <property type="entry name" value="VanZ-like"/>
</dbReference>
<dbReference type="PANTHER" id="PTHR28008:SF1">
    <property type="entry name" value="DOMAIN PROTEIN, PUTATIVE (AFU_ORTHOLOGUE AFUA_3G10980)-RELATED"/>
    <property type="match status" value="1"/>
</dbReference>
<dbReference type="PANTHER" id="PTHR28008">
    <property type="entry name" value="DOMAIN PROTEIN, PUTATIVE (AFU_ORTHOLOGUE AFUA_3G10980)-RELATED"/>
    <property type="match status" value="1"/>
</dbReference>
<keyword evidence="3" id="KW-1185">Reference proteome</keyword>
<dbReference type="RefSeq" id="WP_284351772.1">
    <property type="nucleotide sequence ID" value="NZ_BRXS01000006.1"/>
</dbReference>
<dbReference type="AlphaFoldDB" id="A0AA37QCP5"/>
<evidence type="ECO:0000313" key="3">
    <source>
        <dbReference type="Proteomes" id="UP001161325"/>
    </source>
</evidence>
<comment type="caution">
    <text evidence="2">The sequence shown here is derived from an EMBL/GenBank/DDBJ whole genome shotgun (WGS) entry which is preliminary data.</text>
</comment>
<dbReference type="Proteomes" id="UP001161325">
    <property type="component" value="Unassembled WGS sequence"/>
</dbReference>
<reference evidence="2" key="1">
    <citation type="submission" date="2022-08" db="EMBL/GenBank/DDBJ databases">
        <title>Draft genome sequencing of Roseisolibacter agri AW1220.</title>
        <authorList>
            <person name="Tobiishi Y."/>
            <person name="Tonouchi A."/>
        </authorList>
    </citation>
    <scope>NUCLEOTIDE SEQUENCE</scope>
    <source>
        <strain evidence="2">AW1220</strain>
    </source>
</reference>
<dbReference type="EMBL" id="BRXS01000006">
    <property type="protein sequence ID" value="GLC27331.1"/>
    <property type="molecule type" value="Genomic_DNA"/>
</dbReference>
<dbReference type="Pfam" id="PF04892">
    <property type="entry name" value="VanZ"/>
    <property type="match status" value="1"/>
</dbReference>
<name>A0AA37QCP5_9BACT</name>
<evidence type="ECO:0000259" key="1">
    <source>
        <dbReference type="Pfam" id="PF04892"/>
    </source>
</evidence>
<evidence type="ECO:0000313" key="2">
    <source>
        <dbReference type="EMBL" id="GLC27331.1"/>
    </source>
</evidence>
<proteinExistence type="predicted"/>
<sequence>MSDRARGRWAPAAVWATLVLVATSWPNPGLPQAGRVDKVLHALSYGLLGWLVGRAVPASTRGQLAAAFAGLVAFGALDEWHQGFIPGRATSGADLLADAVGALVGLLLYAARRRRALGAASAA</sequence>
<dbReference type="NCBIfam" id="NF037970">
    <property type="entry name" value="vanZ_1"/>
    <property type="match status" value="1"/>
</dbReference>
<organism evidence="2 3">
    <name type="scientific">Roseisolibacter agri</name>
    <dbReference type="NCBI Taxonomy" id="2014610"/>
    <lineage>
        <taxon>Bacteria</taxon>
        <taxon>Pseudomonadati</taxon>
        <taxon>Gemmatimonadota</taxon>
        <taxon>Gemmatimonadia</taxon>
        <taxon>Gemmatimonadales</taxon>
        <taxon>Gemmatimonadaceae</taxon>
        <taxon>Roseisolibacter</taxon>
    </lineage>
</organism>
<accession>A0AA37QCP5</accession>
<feature type="domain" description="VanZ-like" evidence="1">
    <location>
        <begin position="32"/>
        <end position="110"/>
    </location>
</feature>